<reference evidence="1" key="1">
    <citation type="journal article" date="2015" name="Nature">
        <title>Complex archaea that bridge the gap between prokaryotes and eukaryotes.</title>
        <authorList>
            <person name="Spang A."/>
            <person name="Saw J.H."/>
            <person name="Jorgensen S.L."/>
            <person name="Zaremba-Niedzwiedzka K."/>
            <person name="Martijn J."/>
            <person name="Lind A.E."/>
            <person name="van Eijk R."/>
            <person name="Schleper C."/>
            <person name="Guy L."/>
            <person name="Ettema T.J."/>
        </authorList>
    </citation>
    <scope>NUCLEOTIDE SEQUENCE</scope>
</reference>
<dbReference type="Gene3D" id="3.40.50.450">
    <property type="match status" value="1"/>
</dbReference>
<dbReference type="EMBL" id="LAZR01030955">
    <property type="protein sequence ID" value="KKL55117.1"/>
    <property type="molecule type" value="Genomic_DNA"/>
</dbReference>
<evidence type="ECO:0000313" key="1">
    <source>
        <dbReference type="EMBL" id="KKL55117.1"/>
    </source>
</evidence>
<dbReference type="AlphaFoldDB" id="A0A0F9FVE1"/>
<protein>
    <submittedName>
        <fullName evidence="1">Uncharacterized protein</fullName>
    </submittedName>
</protein>
<proteinExistence type="predicted"/>
<accession>A0A0F9FVE1</accession>
<dbReference type="SUPFAM" id="SSF52309">
    <property type="entry name" value="N-(deoxy)ribosyltransferase-like"/>
    <property type="match status" value="1"/>
</dbReference>
<sequence length="147" mass="17363">MKDGKYSCYFAHPYESRFSPEETAILNELIDRRVEIINPFDVEDSTMFKKYGIESYYPDPPYKLGREIWQKDLKYVAECDMILVYVPDGTRLSGGCGIEMFHAFQLHKFIQIISKDKHPAFAYVLTKGNQMYDSIQNWIHNKMLVWD</sequence>
<gene>
    <name evidence="1" type="ORF">LCGC14_2258590</name>
</gene>
<organism evidence="1">
    <name type="scientific">marine sediment metagenome</name>
    <dbReference type="NCBI Taxonomy" id="412755"/>
    <lineage>
        <taxon>unclassified sequences</taxon>
        <taxon>metagenomes</taxon>
        <taxon>ecological metagenomes</taxon>
    </lineage>
</organism>
<comment type="caution">
    <text evidence="1">The sequence shown here is derived from an EMBL/GenBank/DDBJ whole genome shotgun (WGS) entry which is preliminary data.</text>
</comment>
<name>A0A0F9FVE1_9ZZZZ</name>